<feature type="transmembrane region" description="Helical" evidence="1">
    <location>
        <begin position="204"/>
        <end position="221"/>
    </location>
</feature>
<accession>A0A345DC51</accession>
<keyword evidence="4" id="KW-1185">Reference proteome</keyword>
<dbReference type="KEGG" id="hyf:DTO96_101679"/>
<keyword evidence="1" id="KW-0812">Transmembrane</keyword>
<feature type="transmembrane region" description="Helical" evidence="1">
    <location>
        <begin position="101"/>
        <end position="121"/>
    </location>
</feature>
<dbReference type="Proteomes" id="UP000252182">
    <property type="component" value="Chromosome"/>
</dbReference>
<evidence type="ECO:0000256" key="1">
    <source>
        <dbReference type="SAM" id="Phobius"/>
    </source>
</evidence>
<dbReference type="Pfam" id="PF01569">
    <property type="entry name" value="PAP2"/>
    <property type="match status" value="1"/>
</dbReference>
<proteinExistence type="predicted"/>
<organism evidence="3 4">
    <name type="scientific">Ephemeroptericola cinctiostellae</name>
    <dbReference type="NCBI Taxonomy" id="2268024"/>
    <lineage>
        <taxon>Bacteria</taxon>
        <taxon>Pseudomonadati</taxon>
        <taxon>Pseudomonadota</taxon>
        <taxon>Betaproteobacteria</taxon>
        <taxon>Burkholderiales</taxon>
        <taxon>Burkholderiaceae</taxon>
        <taxon>Ephemeroptericola</taxon>
    </lineage>
</organism>
<feature type="transmembrane region" description="Helical" evidence="1">
    <location>
        <begin position="165"/>
        <end position="184"/>
    </location>
</feature>
<evidence type="ECO:0000313" key="3">
    <source>
        <dbReference type="EMBL" id="AXF85939.1"/>
    </source>
</evidence>
<evidence type="ECO:0000259" key="2">
    <source>
        <dbReference type="Pfam" id="PF01569"/>
    </source>
</evidence>
<feature type="domain" description="Phosphatidic acid phosphatase type 2/haloperoxidase" evidence="2">
    <location>
        <begin position="106"/>
        <end position="244"/>
    </location>
</feature>
<gene>
    <name evidence="3" type="ORF">DTO96_101679</name>
</gene>
<keyword evidence="1" id="KW-1133">Transmembrane helix</keyword>
<sequence>MVAKSMTQRIWLWLLVTGVLLLLLTEVFPWGHAVDMWFAQLLYDDATGRFVLLHKGWVEKYLHNLPQNVLRIVPVYMLIQVVYGGYLKWKTGLNAVQHEVWRRWIGLLIGAVATVVVVNVIKSQTNVACPWDLKPFGGEWTYVDLFTARPWAPQVIKCWPAGHGAAGFSIIAVAFVMGWPPTIWRKNLVVGDDRIPTWLGAKAFVWYALFLSTALGAVRILQGGHFLSHHLWALWWVLVVLMILVELGVIKKRWLND</sequence>
<feature type="transmembrane region" description="Helical" evidence="1">
    <location>
        <begin position="69"/>
        <end position="89"/>
    </location>
</feature>
<reference evidence="4" key="1">
    <citation type="submission" date="2018-07" db="EMBL/GenBank/DDBJ databases">
        <authorList>
            <person name="Kim H."/>
        </authorList>
    </citation>
    <scope>NUCLEOTIDE SEQUENCE [LARGE SCALE GENOMIC DNA]</scope>
    <source>
        <strain evidence="4">F02</strain>
    </source>
</reference>
<evidence type="ECO:0000313" key="4">
    <source>
        <dbReference type="Proteomes" id="UP000252182"/>
    </source>
</evidence>
<dbReference type="AlphaFoldDB" id="A0A345DC51"/>
<keyword evidence="1" id="KW-0472">Membrane</keyword>
<feature type="transmembrane region" description="Helical" evidence="1">
    <location>
        <begin position="233"/>
        <end position="250"/>
    </location>
</feature>
<dbReference type="EMBL" id="CP031124">
    <property type="protein sequence ID" value="AXF85939.1"/>
    <property type="molecule type" value="Genomic_DNA"/>
</dbReference>
<dbReference type="InterPro" id="IPR000326">
    <property type="entry name" value="PAP2/HPO"/>
</dbReference>
<name>A0A345DC51_9BURK</name>
<protein>
    <recommendedName>
        <fullName evidence="2">Phosphatidic acid phosphatase type 2/haloperoxidase domain-containing protein</fullName>
    </recommendedName>
</protein>